<keyword evidence="9 10" id="KW-0472">Membrane</keyword>
<keyword evidence="7" id="KW-0653">Protein transport</keyword>
<evidence type="ECO:0000256" key="3">
    <source>
        <dbReference type="ARBA" id="ARBA00022448"/>
    </source>
</evidence>
<sequence>MKQKLIAWFSARNARERTLVLLMGFALLWLILWYGVWLPLQNAIDEGKAAINRARDTQTWMLTQAQQHDLRVRRALVENPQQALTESLKANKLAPSQLAIQGQKATLTLEPVAFAALFQWYVALNRASGIQLESITLTPLAKNDNALKVEMTLFWGKGS</sequence>
<evidence type="ECO:0000256" key="2">
    <source>
        <dbReference type="ARBA" id="ARBA00010637"/>
    </source>
</evidence>
<dbReference type="EMBL" id="JBEHGX010000003">
    <property type="protein sequence ID" value="MER0125531.1"/>
    <property type="molecule type" value="Genomic_DNA"/>
</dbReference>
<keyword evidence="12" id="KW-1185">Reference proteome</keyword>
<comment type="similarity">
    <text evidence="2">Belongs to the GSP M family.</text>
</comment>
<evidence type="ECO:0000313" key="12">
    <source>
        <dbReference type="Proteomes" id="UP001447374"/>
    </source>
</evidence>
<comment type="caution">
    <text evidence="11">The sequence shown here is derived from an EMBL/GenBank/DDBJ whole genome shotgun (WGS) entry which is preliminary data.</text>
</comment>
<evidence type="ECO:0000256" key="1">
    <source>
        <dbReference type="ARBA" id="ARBA00004377"/>
    </source>
</evidence>
<name>A0ABV1PL21_9ENTR</name>
<dbReference type="Proteomes" id="UP001447374">
    <property type="component" value="Unassembled WGS sequence"/>
</dbReference>
<evidence type="ECO:0000256" key="10">
    <source>
        <dbReference type="SAM" id="Phobius"/>
    </source>
</evidence>
<feature type="transmembrane region" description="Helical" evidence="10">
    <location>
        <begin position="20"/>
        <end position="40"/>
    </location>
</feature>
<comment type="subcellular location">
    <subcellularLocation>
        <location evidence="1">Cell inner membrane</location>
        <topology evidence="1">Single-pass membrane protein</topology>
    </subcellularLocation>
</comment>
<evidence type="ECO:0000256" key="8">
    <source>
        <dbReference type="ARBA" id="ARBA00022989"/>
    </source>
</evidence>
<dbReference type="Pfam" id="PF04612">
    <property type="entry name" value="T2SSM"/>
    <property type="match status" value="1"/>
</dbReference>
<keyword evidence="8 10" id="KW-1133">Transmembrane helix</keyword>
<keyword evidence="5" id="KW-0997">Cell inner membrane</keyword>
<keyword evidence="3" id="KW-0813">Transport</keyword>
<keyword evidence="6 10" id="KW-0812">Transmembrane</keyword>
<reference evidence="11 12" key="1">
    <citation type="submission" date="2024-06" db="EMBL/GenBank/DDBJ databases">
        <title>Fanconibacter daqui strain Q02 whole shotgun sequencing project.</title>
        <authorList>
            <person name="Rodrigues J.W.A."/>
            <person name="Viana L.C."/>
            <person name="Vieira E.C."/>
            <person name="Souza F.O.L."/>
            <person name="Alegria O.C."/>
            <person name="Patroca S."/>
            <person name="Cruz A.C.R."/>
            <person name="Nunes A.R.C."/>
        </authorList>
    </citation>
    <scope>NUCLEOTIDE SEQUENCE [LARGE SCALE GENOMIC DNA]</scope>
    <source>
        <strain evidence="11 12">Q02</strain>
    </source>
</reference>
<evidence type="ECO:0000256" key="4">
    <source>
        <dbReference type="ARBA" id="ARBA00022475"/>
    </source>
</evidence>
<dbReference type="SUPFAM" id="SSF103054">
    <property type="entry name" value="General secretion pathway protein M, EpsM"/>
    <property type="match status" value="1"/>
</dbReference>
<evidence type="ECO:0000256" key="6">
    <source>
        <dbReference type="ARBA" id="ARBA00022692"/>
    </source>
</evidence>
<dbReference type="InterPro" id="IPR023229">
    <property type="entry name" value="T2SS_M_periplasmic_sf"/>
</dbReference>
<organism evidence="11 12">
    <name type="scientific">Franconibacter daqui</name>
    <dbReference type="NCBI Taxonomy" id="2047724"/>
    <lineage>
        <taxon>Bacteria</taxon>
        <taxon>Pseudomonadati</taxon>
        <taxon>Pseudomonadota</taxon>
        <taxon>Gammaproteobacteria</taxon>
        <taxon>Enterobacterales</taxon>
        <taxon>Enterobacteriaceae</taxon>
        <taxon>Franconibacter</taxon>
    </lineage>
</organism>
<protein>
    <submittedName>
        <fullName evidence="11">Type II secretion system protein M</fullName>
    </submittedName>
</protein>
<gene>
    <name evidence="11" type="ORF">ABQG75_07260</name>
</gene>
<accession>A0ABV1PL21</accession>
<dbReference type="RefSeq" id="WP_028020006.1">
    <property type="nucleotide sequence ID" value="NZ_BMKJ01000005.1"/>
</dbReference>
<evidence type="ECO:0000256" key="5">
    <source>
        <dbReference type="ARBA" id="ARBA00022519"/>
    </source>
</evidence>
<evidence type="ECO:0000256" key="7">
    <source>
        <dbReference type="ARBA" id="ARBA00022927"/>
    </source>
</evidence>
<proteinExistence type="inferred from homology"/>
<dbReference type="InterPro" id="IPR007690">
    <property type="entry name" value="T2SS_GspM"/>
</dbReference>
<dbReference type="Gene3D" id="3.30.1360.100">
    <property type="entry name" value="General secretion pathway protein M, EpsM"/>
    <property type="match status" value="1"/>
</dbReference>
<evidence type="ECO:0000313" key="11">
    <source>
        <dbReference type="EMBL" id="MER0125531.1"/>
    </source>
</evidence>
<keyword evidence="4" id="KW-1003">Cell membrane</keyword>
<evidence type="ECO:0000256" key="9">
    <source>
        <dbReference type="ARBA" id="ARBA00023136"/>
    </source>
</evidence>